<protein>
    <submittedName>
        <fullName evidence="1">Uncharacterized protein</fullName>
    </submittedName>
</protein>
<gene>
    <name evidence="1" type="ORF">Ciccas_011645</name>
</gene>
<evidence type="ECO:0000313" key="1">
    <source>
        <dbReference type="EMBL" id="KAL3309802.1"/>
    </source>
</evidence>
<proteinExistence type="predicted"/>
<name>A0ABD2PSD0_9PLAT</name>
<sequence length="88" mass="9995">MQRIKVLLVHAKDETSQTLQELLQVHHDLSAKHASEVSELKNAKSKLPQVHPPLVATIPGSFAYPHFQNTEGFHDVLRKFIKAIDDEF</sequence>
<dbReference type="EMBL" id="JBJKFK010003529">
    <property type="protein sequence ID" value="KAL3309802.1"/>
    <property type="molecule type" value="Genomic_DNA"/>
</dbReference>
<keyword evidence="2" id="KW-1185">Reference proteome</keyword>
<comment type="caution">
    <text evidence="1">The sequence shown here is derived from an EMBL/GenBank/DDBJ whole genome shotgun (WGS) entry which is preliminary data.</text>
</comment>
<dbReference type="Proteomes" id="UP001626550">
    <property type="component" value="Unassembled WGS sequence"/>
</dbReference>
<organism evidence="1 2">
    <name type="scientific">Cichlidogyrus casuarinus</name>
    <dbReference type="NCBI Taxonomy" id="1844966"/>
    <lineage>
        <taxon>Eukaryota</taxon>
        <taxon>Metazoa</taxon>
        <taxon>Spiralia</taxon>
        <taxon>Lophotrochozoa</taxon>
        <taxon>Platyhelminthes</taxon>
        <taxon>Monogenea</taxon>
        <taxon>Monopisthocotylea</taxon>
        <taxon>Dactylogyridea</taxon>
        <taxon>Ancyrocephalidae</taxon>
        <taxon>Cichlidogyrus</taxon>
    </lineage>
</organism>
<evidence type="ECO:0000313" key="2">
    <source>
        <dbReference type="Proteomes" id="UP001626550"/>
    </source>
</evidence>
<reference evidence="1 2" key="1">
    <citation type="submission" date="2024-11" db="EMBL/GenBank/DDBJ databases">
        <title>Adaptive evolution of stress response genes in parasites aligns with host niche diversity.</title>
        <authorList>
            <person name="Hahn C."/>
            <person name="Resl P."/>
        </authorList>
    </citation>
    <scope>NUCLEOTIDE SEQUENCE [LARGE SCALE GENOMIC DNA]</scope>
    <source>
        <strain evidence="1">EGGRZ-B1_66</strain>
        <tissue evidence="1">Body</tissue>
    </source>
</reference>
<accession>A0ABD2PSD0</accession>
<dbReference type="AlphaFoldDB" id="A0ABD2PSD0"/>